<dbReference type="GO" id="GO:0005741">
    <property type="term" value="C:mitochondrial outer membrane"/>
    <property type="evidence" value="ECO:0007669"/>
    <property type="project" value="TreeGrafter"/>
</dbReference>
<dbReference type="PANTHER" id="PTHR21530:SF7">
    <property type="entry name" value="TRAB DOMAIN-CONTAINING PROTEIN"/>
    <property type="match status" value="1"/>
</dbReference>
<evidence type="ECO:0000256" key="1">
    <source>
        <dbReference type="SAM" id="MobiDB-lite"/>
    </source>
</evidence>
<dbReference type="Proteomes" id="UP000886595">
    <property type="component" value="Unassembled WGS sequence"/>
</dbReference>
<gene>
    <name evidence="2" type="ORF">Bca52824_001765</name>
</gene>
<proteinExistence type="predicted"/>
<keyword evidence="3" id="KW-1185">Reference proteome</keyword>
<dbReference type="PANTHER" id="PTHR21530">
    <property type="entry name" value="PHEROMONE SHUTDOWN PROTEIN"/>
    <property type="match status" value="1"/>
</dbReference>
<evidence type="ECO:0000313" key="2">
    <source>
        <dbReference type="EMBL" id="KAG2330585.1"/>
    </source>
</evidence>
<dbReference type="AlphaFoldDB" id="A0A8X7WKT4"/>
<sequence length="213" mass="23367">MSEGDSDDAPRQRSDADTANKENPQGEIQIEGEDIREEGEIEEEEEDESSTEEEADESNSEHAEQDVQAAPARHESSMPNNTAAESKGSGVPQRQGSSHRGRGRDTANTNYAIFVAVMMISALERTKLQLPEEYAKRLMVLTCDSKAEGRSCDVYLIGTAHVSEVVFVELCASRLSVLTPQIASKLDVLPGDEFRVAYEETVKYGSHVIVQCS</sequence>
<feature type="compositionally biased region" description="Acidic residues" evidence="1">
    <location>
        <begin position="30"/>
        <end position="58"/>
    </location>
</feature>
<dbReference type="EMBL" id="JAAMPC010000001">
    <property type="protein sequence ID" value="KAG2330585.1"/>
    <property type="molecule type" value="Genomic_DNA"/>
</dbReference>
<reference evidence="2 3" key="1">
    <citation type="submission" date="2020-02" db="EMBL/GenBank/DDBJ databases">
        <authorList>
            <person name="Ma Q."/>
            <person name="Huang Y."/>
            <person name="Song X."/>
            <person name="Pei D."/>
        </authorList>
    </citation>
    <scope>NUCLEOTIDE SEQUENCE [LARGE SCALE GENOMIC DNA]</scope>
    <source>
        <strain evidence="2">Sxm20200214</strain>
        <tissue evidence="2">Leaf</tissue>
    </source>
</reference>
<comment type="caution">
    <text evidence="2">The sequence shown here is derived from an EMBL/GenBank/DDBJ whole genome shotgun (WGS) entry which is preliminary data.</text>
</comment>
<protein>
    <submittedName>
        <fullName evidence="2">Uncharacterized protein</fullName>
    </submittedName>
</protein>
<organism evidence="2 3">
    <name type="scientific">Brassica carinata</name>
    <name type="common">Ethiopian mustard</name>
    <name type="synonym">Abyssinian cabbage</name>
    <dbReference type="NCBI Taxonomy" id="52824"/>
    <lineage>
        <taxon>Eukaryota</taxon>
        <taxon>Viridiplantae</taxon>
        <taxon>Streptophyta</taxon>
        <taxon>Embryophyta</taxon>
        <taxon>Tracheophyta</taxon>
        <taxon>Spermatophyta</taxon>
        <taxon>Magnoliopsida</taxon>
        <taxon>eudicotyledons</taxon>
        <taxon>Gunneridae</taxon>
        <taxon>Pentapetalae</taxon>
        <taxon>rosids</taxon>
        <taxon>malvids</taxon>
        <taxon>Brassicales</taxon>
        <taxon>Brassicaceae</taxon>
        <taxon>Brassiceae</taxon>
        <taxon>Brassica</taxon>
    </lineage>
</organism>
<dbReference type="InterPro" id="IPR046345">
    <property type="entry name" value="TraB_PrgY-like"/>
</dbReference>
<accession>A0A8X7WKT4</accession>
<feature type="region of interest" description="Disordered" evidence="1">
    <location>
        <begin position="1"/>
        <end position="105"/>
    </location>
</feature>
<dbReference type="OrthoDB" id="1749910at2759"/>
<evidence type="ECO:0000313" key="3">
    <source>
        <dbReference type="Proteomes" id="UP000886595"/>
    </source>
</evidence>
<name>A0A8X7WKT4_BRACI</name>
<feature type="compositionally biased region" description="Basic and acidic residues" evidence="1">
    <location>
        <begin position="8"/>
        <end position="20"/>
    </location>
</feature>